<dbReference type="InterPro" id="IPR013083">
    <property type="entry name" value="Znf_RING/FYVE/PHD"/>
</dbReference>
<dbReference type="Gene3D" id="1.25.10.10">
    <property type="entry name" value="Leucine-rich Repeat Variant"/>
    <property type="match status" value="2"/>
</dbReference>
<evidence type="ECO:0000256" key="3">
    <source>
        <dbReference type="ARBA" id="ARBA00012483"/>
    </source>
</evidence>
<comment type="pathway">
    <text evidence="2">Protein modification; protein ubiquitination.</text>
</comment>
<organism evidence="8 9">
    <name type="scientific">Sphagnum troendelagicum</name>
    <dbReference type="NCBI Taxonomy" id="128251"/>
    <lineage>
        <taxon>Eukaryota</taxon>
        <taxon>Viridiplantae</taxon>
        <taxon>Streptophyta</taxon>
        <taxon>Embryophyta</taxon>
        <taxon>Bryophyta</taxon>
        <taxon>Sphagnophytina</taxon>
        <taxon>Sphagnopsida</taxon>
        <taxon>Sphagnales</taxon>
        <taxon>Sphagnaceae</taxon>
        <taxon>Sphagnum</taxon>
    </lineage>
</organism>
<keyword evidence="4" id="KW-0833">Ubl conjugation pathway</keyword>
<sequence length="629" mass="67459">MFVAMEEKVSLKKKSSWSFGLAKFSKKGGGGGGGGGESKEQVPEEFVCPISQSLMADPVIVASGYSFERRCIQRWFQLGNRHCFKSGMILEHGTLTPNLQLHSMILGWCDKHKVARPQPPTAELAWQLVEASAVRAAPAPSAVTRHDSDLERPGFSGDGRPDPFDDDDDDDDDKSGGSSRSAQLSSGRDGGNQQQVEQEYSESSAPTSTTRDQDAPLWKRPEQVTSSGEFNKSSEFRGSNLQSSSYNHPNSGEWPNSPLQSRYVHSASAHVLRGQMENCDARRDGIPLPLATTPSSYGISEAGEYEAAEGIEGELLYKLHHQHAVEQEEGAAEIRMLTRNTDPSVDYRATLCTPAVLEALVSLMQSRYSGVQSNAVAAIMNLSLSNENKMKIARAGAIPVLIEVLKTQCDAAQEHATGALFSLALSDENKMAIGVLGAIPPLIHVLRVGSQGARCDAAMALYQLSFAQINRGKLIKAGAVGILLRLLQEEGSDLVSRALLILSNLAVIPDGRSAICEGNGISVLVSLIAYQSSLGGPPDQVREHAAAALVQLSNHNLRFKAQALQAGALEPLTMLAEQGTQRAQDKATLLLKILRTESRIGGAGDTALYAPALYGRKAADSMRPDSAGF</sequence>
<evidence type="ECO:0000256" key="2">
    <source>
        <dbReference type="ARBA" id="ARBA00004906"/>
    </source>
</evidence>
<dbReference type="InterPro" id="IPR011989">
    <property type="entry name" value="ARM-like"/>
</dbReference>
<dbReference type="SMART" id="SM00504">
    <property type="entry name" value="Ubox"/>
    <property type="match status" value="1"/>
</dbReference>
<evidence type="ECO:0000256" key="6">
    <source>
        <dbReference type="SAM" id="MobiDB-lite"/>
    </source>
</evidence>
<keyword evidence="9" id="KW-1185">Reference proteome</keyword>
<evidence type="ECO:0000256" key="5">
    <source>
        <dbReference type="PROSITE-ProRule" id="PRU00259"/>
    </source>
</evidence>
<reference evidence="8" key="1">
    <citation type="submission" date="2024-02" db="EMBL/GenBank/DDBJ databases">
        <authorList>
            <consortium name="ELIXIR-Norway"/>
            <consortium name="Elixir Norway"/>
        </authorList>
    </citation>
    <scope>NUCLEOTIDE SEQUENCE</scope>
</reference>
<dbReference type="PANTHER" id="PTHR23315:SF339">
    <property type="entry name" value="U-BOX DOMAIN-CONTAINING PROTEIN 40"/>
    <property type="match status" value="1"/>
</dbReference>
<dbReference type="InterPro" id="IPR016024">
    <property type="entry name" value="ARM-type_fold"/>
</dbReference>
<dbReference type="PROSITE" id="PS51698">
    <property type="entry name" value="U_BOX"/>
    <property type="match status" value="1"/>
</dbReference>
<evidence type="ECO:0000256" key="1">
    <source>
        <dbReference type="ARBA" id="ARBA00000900"/>
    </source>
</evidence>
<dbReference type="PANTHER" id="PTHR23315">
    <property type="entry name" value="U BOX DOMAIN-CONTAINING"/>
    <property type="match status" value="1"/>
</dbReference>
<dbReference type="InterPro" id="IPR003613">
    <property type="entry name" value="Ubox_domain"/>
</dbReference>
<dbReference type="EC" id="2.3.2.27" evidence="3"/>
<feature type="repeat" description="ARM" evidence="5">
    <location>
        <begin position="396"/>
        <end position="433"/>
    </location>
</feature>
<comment type="catalytic activity">
    <reaction evidence="1">
        <text>S-ubiquitinyl-[E2 ubiquitin-conjugating enzyme]-L-cysteine + [acceptor protein]-L-lysine = [E2 ubiquitin-conjugating enzyme]-L-cysteine + N(6)-ubiquitinyl-[acceptor protein]-L-lysine.</text>
        <dbReference type="EC" id="2.3.2.27"/>
    </reaction>
</comment>
<dbReference type="InterPro" id="IPR058678">
    <property type="entry name" value="ARM_PUB"/>
</dbReference>
<dbReference type="Gene3D" id="3.30.40.10">
    <property type="entry name" value="Zinc/RING finger domain, C3HC4 (zinc finger)"/>
    <property type="match status" value="1"/>
</dbReference>
<dbReference type="SUPFAM" id="SSF57850">
    <property type="entry name" value="RING/U-box"/>
    <property type="match status" value="1"/>
</dbReference>
<feature type="domain" description="U-box" evidence="7">
    <location>
        <begin position="41"/>
        <end position="115"/>
    </location>
</feature>
<evidence type="ECO:0000259" key="7">
    <source>
        <dbReference type="PROSITE" id="PS51698"/>
    </source>
</evidence>
<feature type="compositionally biased region" description="Polar residues" evidence="6">
    <location>
        <begin position="223"/>
        <end position="259"/>
    </location>
</feature>
<dbReference type="SMART" id="SM00185">
    <property type="entry name" value="ARM"/>
    <property type="match status" value="5"/>
</dbReference>
<proteinExistence type="predicted"/>
<evidence type="ECO:0000256" key="4">
    <source>
        <dbReference type="ARBA" id="ARBA00022786"/>
    </source>
</evidence>
<feature type="compositionally biased region" description="Low complexity" evidence="6">
    <location>
        <begin position="176"/>
        <end position="204"/>
    </location>
</feature>
<dbReference type="EMBL" id="OZ019897">
    <property type="protein sequence ID" value="CAK9227138.1"/>
    <property type="molecule type" value="Genomic_DNA"/>
</dbReference>
<dbReference type="CDD" id="cd16664">
    <property type="entry name" value="RING-Ubox_PUB"/>
    <property type="match status" value="1"/>
</dbReference>
<dbReference type="PROSITE" id="PS50176">
    <property type="entry name" value="ARM_REPEAT"/>
    <property type="match status" value="3"/>
</dbReference>
<gene>
    <name evidence="8" type="ORF">CSSPTR1EN2_LOCUS18589</name>
</gene>
<feature type="compositionally biased region" description="Basic and acidic residues" evidence="6">
    <location>
        <begin position="211"/>
        <end position="222"/>
    </location>
</feature>
<dbReference type="InterPro" id="IPR045210">
    <property type="entry name" value="RING-Ubox_PUB"/>
</dbReference>
<accession>A0ABP0UQC2</accession>
<name>A0ABP0UQC2_9BRYO</name>
<feature type="region of interest" description="Disordered" evidence="6">
    <location>
        <begin position="137"/>
        <end position="259"/>
    </location>
</feature>
<evidence type="ECO:0000313" key="9">
    <source>
        <dbReference type="Proteomes" id="UP001497512"/>
    </source>
</evidence>
<feature type="repeat" description="ARM" evidence="5">
    <location>
        <begin position="355"/>
        <end position="397"/>
    </location>
</feature>
<dbReference type="Proteomes" id="UP001497512">
    <property type="component" value="Chromosome 5"/>
</dbReference>
<dbReference type="Pfam" id="PF25598">
    <property type="entry name" value="ARM_PUB"/>
    <property type="match status" value="1"/>
</dbReference>
<dbReference type="SUPFAM" id="SSF48371">
    <property type="entry name" value="ARM repeat"/>
    <property type="match status" value="1"/>
</dbReference>
<dbReference type="Pfam" id="PF04564">
    <property type="entry name" value="U-box"/>
    <property type="match status" value="1"/>
</dbReference>
<protein>
    <recommendedName>
        <fullName evidence="3">RING-type E3 ubiquitin transferase</fullName>
        <ecNumber evidence="3">2.3.2.27</ecNumber>
    </recommendedName>
</protein>
<dbReference type="InterPro" id="IPR000225">
    <property type="entry name" value="Armadillo"/>
</dbReference>
<feature type="repeat" description="ARM" evidence="5">
    <location>
        <begin position="478"/>
        <end position="520"/>
    </location>
</feature>
<evidence type="ECO:0000313" key="8">
    <source>
        <dbReference type="EMBL" id="CAK9227138.1"/>
    </source>
</evidence>
<feature type="compositionally biased region" description="Acidic residues" evidence="6">
    <location>
        <begin position="164"/>
        <end position="173"/>
    </location>
</feature>